<proteinExistence type="predicted"/>
<evidence type="ECO:0000259" key="2">
    <source>
        <dbReference type="Pfam" id="PF21347"/>
    </source>
</evidence>
<keyword evidence="4" id="KW-1185">Reference proteome</keyword>
<dbReference type="Gene3D" id="2.40.360.20">
    <property type="match status" value="1"/>
</dbReference>
<protein>
    <recommendedName>
        <fullName evidence="2">DUF3108 domain-containing protein</fullName>
    </recommendedName>
</protein>
<feature type="chain" id="PRO_5012397889" description="DUF3108 domain-containing protein" evidence="1">
    <location>
        <begin position="20"/>
        <end position="232"/>
    </location>
</feature>
<gene>
    <name evidence="3" type="ORF">CJ263_12755</name>
</gene>
<sequence length="232" mass="26202">MKIKIIFSLVFLYGTSVLFGQNACSKYYPMEEGSTFQYTMYDKKDKVEGVTDYVVSNVENEGSNTTATMKLTYTDDKGKNVLESDYNITCTGTGVKIDYESLFPSEMRKQYEDMGMEMEITGTDIEIPNDLSAGQTLDDANVKVSMDMGAMKMNINVETFDRKVEKMESVTTPAGTFECYLITEKSKSKVMMANMEMSNKVWISEGVGMIKQESYGKNGKLMSRMELTKYSK</sequence>
<dbReference type="RefSeq" id="WP_094997626.1">
    <property type="nucleotide sequence ID" value="NZ_BMJL01000001.1"/>
</dbReference>
<reference evidence="3 4" key="1">
    <citation type="submission" date="2017-08" db="EMBL/GenBank/DDBJ databases">
        <title>The complete genome sequence of Maribacter sp. B1, isolated from deep-sea sediment.</title>
        <authorList>
            <person name="Wu Y.-H."/>
            <person name="Cheng H."/>
            <person name="Xu X.-W."/>
        </authorList>
    </citation>
    <scope>NUCLEOTIDE SEQUENCE [LARGE SCALE GENOMIC DNA]</scope>
    <source>
        <strain evidence="3 4">B1</strain>
    </source>
</reference>
<dbReference type="Proteomes" id="UP000215244">
    <property type="component" value="Chromosome"/>
</dbReference>
<feature type="domain" description="DUF3108" evidence="2">
    <location>
        <begin position="31"/>
        <end position="227"/>
    </location>
</feature>
<keyword evidence="1" id="KW-0732">Signal</keyword>
<evidence type="ECO:0000256" key="1">
    <source>
        <dbReference type="SAM" id="SignalP"/>
    </source>
</evidence>
<evidence type="ECO:0000313" key="3">
    <source>
        <dbReference type="EMBL" id="ASV31014.1"/>
    </source>
</evidence>
<dbReference type="EMBL" id="CP022957">
    <property type="protein sequence ID" value="ASV31014.1"/>
    <property type="molecule type" value="Genomic_DNA"/>
</dbReference>
<dbReference type="InterPro" id="IPR049279">
    <property type="entry name" value="DUF3108-like"/>
</dbReference>
<dbReference type="OrthoDB" id="665223at2"/>
<feature type="signal peptide" evidence="1">
    <location>
        <begin position="1"/>
        <end position="19"/>
    </location>
</feature>
<dbReference type="AlphaFoldDB" id="A0A223V6G4"/>
<dbReference type="Pfam" id="PF21347">
    <property type="entry name" value="DUF3108_like"/>
    <property type="match status" value="1"/>
</dbReference>
<dbReference type="KEGG" id="marb:CJ263_12755"/>
<accession>A0A223V6G4</accession>
<name>A0A223V6G4_9FLAO</name>
<evidence type="ECO:0000313" key="4">
    <source>
        <dbReference type="Proteomes" id="UP000215244"/>
    </source>
</evidence>
<organism evidence="3 4">
    <name type="scientific">Maribacter cobaltidurans</name>
    <dbReference type="NCBI Taxonomy" id="1178778"/>
    <lineage>
        <taxon>Bacteria</taxon>
        <taxon>Pseudomonadati</taxon>
        <taxon>Bacteroidota</taxon>
        <taxon>Flavobacteriia</taxon>
        <taxon>Flavobacteriales</taxon>
        <taxon>Flavobacteriaceae</taxon>
        <taxon>Maribacter</taxon>
    </lineage>
</organism>